<evidence type="ECO:0000313" key="4">
    <source>
        <dbReference type="Proteomes" id="UP001194273"/>
    </source>
</evidence>
<protein>
    <submittedName>
        <fullName evidence="3">ImmA/IrrE family metallo-endopeptidase</fullName>
    </submittedName>
</protein>
<dbReference type="PANTHER" id="PTHR43236">
    <property type="entry name" value="ANTITOXIN HIGA1"/>
    <property type="match status" value="1"/>
</dbReference>
<dbReference type="InterPro" id="IPR001387">
    <property type="entry name" value="Cro/C1-type_HTH"/>
</dbReference>
<dbReference type="InterPro" id="IPR052345">
    <property type="entry name" value="Rad_response_metalloprotease"/>
</dbReference>
<dbReference type="PROSITE" id="PS50943">
    <property type="entry name" value="HTH_CROC1"/>
    <property type="match status" value="1"/>
</dbReference>
<dbReference type="PANTHER" id="PTHR43236:SF1">
    <property type="entry name" value="BLL7220 PROTEIN"/>
    <property type="match status" value="1"/>
</dbReference>
<dbReference type="Pfam" id="PF01381">
    <property type="entry name" value="HTH_3"/>
    <property type="match status" value="1"/>
</dbReference>
<organism evidence="3 4">
    <name type="scientific">Thermophilibacter gallinarum</name>
    <dbReference type="NCBI Taxonomy" id="2779357"/>
    <lineage>
        <taxon>Bacteria</taxon>
        <taxon>Bacillati</taxon>
        <taxon>Actinomycetota</taxon>
        <taxon>Coriobacteriia</taxon>
        <taxon>Coriobacteriales</taxon>
        <taxon>Atopobiaceae</taxon>
        <taxon>Thermophilibacter</taxon>
    </lineage>
</organism>
<evidence type="ECO:0000313" key="3">
    <source>
        <dbReference type="EMBL" id="MBE5023966.1"/>
    </source>
</evidence>
<accession>A0ABR9QSB5</accession>
<dbReference type="InterPro" id="IPR010359">
    <property type="entry name" value="IrrE_HExxH"/>
</dbReference>
<proteinExistence type="inferred from homology"/>
<comment type="caution">
    <text evidence="3">The sequence shown here is derived from an EMBL/GenBank/DDBJ whole genome shotgun (WGS) entry which is preliminary data.</text>
</comment>
<feature type="domain" description="HTH cro/C1-type" evidence="2">
    <location>
        <begin position="2"/>
        <end position="47"/>
    </location>
</feature>
<dbReference type="InterPro" id="IPR010982">
    <property type="entry name" value="Lambda_DNA-bd_dom_sf"/>
</dbReference>
<dbReference type="EMBL" id="JADCJZ010000001">
    <property type="protein sequence ID" value="MBE5023966.1"/>
    <property type="molecule type" value="Genomic_DNA"/>
</dbReference>
<dbReference type="CDD" id="cd00093">
    <property type="entry name" value="HTH_XRE"/>
    <property type="match status" value="1"/>
</dbReference>
<dbReference type="Gene3D" id="1.10.260.40">
    <property type="entry name" value="lambda repressor-like DNA-binding domains"/>
    <property type="match status" value="1"/>
</dbReference>
<dbReference type="Pfam" id="PF06114">
    <property type="entry name" value="Peptidase_M78"/>
    <property type="match status" value="1"/>
</dbReference>
<gene>
    <name evidence="3" type="ORF">INF26_03760</name>
</gene>
<evidence type="ECO:0000259" key="2">
    <source>
        <dbReference type="PROSITE" id="PS50943"/>
    </source>
</evidence>
<name>A0ABR9QSB5_9ACTN</name>
<evidence type="ECO:0000256" key="1">
    <source>
        <dbReference type="ARBA" id="ARBA00007227"/>
    </source>
</evidence>
<dbReference type="SUPFAM" id="SSF47413">
    <property type="entry name" value="lambda repressor-like DNA-binding domains"/>
    <property type="match status" value="1"/>
</dbReference>
<dbReference type="Gene3D" id="1.10.10.2910">
    <property type="match status" value="1"/>
</dbReference>
<dbReference type="Proteomes" id="UP001194273">
    <property type="component" value="Unassembled WGS sequence"/>
</dbReference>
<keyword evidence="4" id="KW-1185">Reference proteome</keyword>
<sequence>MMTAKRLSVESGVSQSTISKVERGGAALTEEVAGKLAKALSTTPEVLMGGTGHVGTTVFFRSMSAATKSARSAQDARSEMVDSIVAELDSILDFPSFDVPTIGAGSVDEISGADIERAASDLRAAWGLGDGPVANLVASAEAHGVVVCMFPFGVETLDALSRMGSTSRPVAMVNTELGNAFRWRFDVAHELGHMVLHRGIPGIESIPSDVRKVVESQGHRFAGALLLPEGPFRDSLVGLSLEDFKMAKLTWGVSIQAMVRRAYDLGLLDESQYTSRQVAISRKRWRKSEPYDGERMPEAPTLLRTCVSLAVREGLLDVKALMARCGVPEDVFEDVVGVPRGFVSSGGFGAASKVEVRPKGDLRFV</sequence>
<comment type="similarity">
    <text evidence="1">Belongs to the short-chain fatty acyl-CoA assimilation regulator (ScfR) family.</text>
</comment>
<reference evidence="3 4" key="1">
    <citation type="submission" date="2020-10" db="EMBL/GenBank/DDBJ databases">
        <title>ChiBAC.</title>
        <authorList>
            <person name="Zenner C."/>
            <person name="Hitch T.C.A."/>
            <person name="Clavel T."/>
        </authorList>
    </citation>
    <scope>NUCLEOTIDE SEQUENCE [LARGE SCALE GENOMIC DNA]</scope>
    <source>
        <strain evidence="3 4">DSM 107455</strain>
    </source>
</reference>